<keyword evidence="1" id="KW-0548">Nucleotidyltransferase</keyword>
<evidence type="ECO:0000313" key="1">
    <source>
        <dbReference type="EMBL" id="GIY01482.1"/>
    </source>
</evidence>
<keyword evidence="1" id="KW-0808">Transferase</keyword>
<keyword evidence="2" id="KW-1185">Reference proteome</keyword>
<proteinExistence type="predicted"/>
<gene>
    <name evidence="1" type="primary">C0J52_06794</name>
    <name evidence="1" type="ORF">CDAR_196721</name>
</gene>
<protein>
    <submittedName>
        <fullName evidence="1">Reverse transcriptase domain-containing protein</fullName>
    </submittedName>
</protein>
<sequence>MLEMGISEKLVNLIKETLNRINFRVKLGTELSHVFYIEEGQKLGESSFCQLFNIALEEAIRDLGIRTRKNIFTKSVRLLAFKDNIDIVERTKVAIVEAFCACESATKNIGLIVKEDQTLTVNEEKTKFMTITNRGQIYNL</sequence>
<evidence type="ECO:0000313" key="2">
    <source>
        <dbReference type="Proteomes" id="UP001054837"/>
    </source>
</evidence>
<keyword evidence="1" id="KW-0695">RNA-directed DNA polymerase</keyword>
<dbReference type="AlphaFoldDB" id="A0AAV4PZC5"/>
<dbReference type="EMBL" id="BPLQ01003582">
    <property type="protein sequence ID" value="GIY01482.1"/>
    <property type="molecule type" value="Genomic_DNA"/>
</dbReference>
<reference evidence="1 2" key="1">
    <citation type="submission" date="2021-06" db="EMBL/GenBank/DDBJ databases">
        <title>Caerostris darwini draft genome.</title>
        <authorList>
            <person name="Kono N."/>
            <person name="Arakawa K."/>
        </authorList>
    </citation>
    <scope>NUCLEOTIDE SEQUENCE [LARGE SCALE GENOMIC DNA]</scope>
</reference>
<comment type="caution">
    <text evidence="1">The sequence shown here is derived from an EMBL/GenBank/DDBJ whole genome shotgun (WGS) entry which is preliminary data.</text>
</comment>
<dbReference type="GO" id="GO:0003964">
    <property type="term" value="F:RNA-directed DNA polymerase activity"/>
    <property type="evidence" value="ECO:0007669"/>
    <property type="project" value="UniProtKB-KW"/>
</dbReference>
<name>A0AAV4PZC5_9ARAC</name>
<dbReference type="Proteomes" id="UP001054837">
    <property type="component" value="Unassembled WGS sequence"/>
</dbReference>
<accession>A0AAV4PZC5</accession>
<organism evidence="1 2">
    <name type="scientific">Caerostris darwini</name>
    <dbReference type="NCBI Taxonomy" id="1538125"/>
    <lineage>
        <taxon>Eukaryota</taxon>
        <taxon>Metazoa</taxon>
        <taxon>Ecdysozoa</taxon>
        <taxon>Arthropoda</taxon>
        <taxon>Chelicerata</taxon>
        <taxon>Arachnida</taxon>
        <taxon>Araneae</taxon>
        <taxon>Araneomorphae</taxon>
        <taxon>Entelegynae</taxon>
        <taxon>Araneoidea</taxon>
        <taxon>Araneidae</taxon>
        <taxon>Caerostris</taxon>
    </lineage>
</organism>